<dbReference type="InterPro" id="IPR002423">
    <property type="entry name" value="Cpn60/GroEL/TCP-1"/>
</dbReference>
<dbReference type="SUPFAM" id="SSF48592">
    <property type="entry name" value="GroEL equatorial domain-like"/>
    <property type="match status" value="1"/>
</dbReference>
<dbReference type="GO" id="GO:0016887">
    <property type="term" value="F:ATP hydrolysis activity"/>
    <property type="evidence" value="ECO:0007669"/>
    <property type="project" value="InterPro"/>
</dbReference>
<dbReference type="PROSITE" id="PS00751">
    <property type="entry name" value="TCP1_2"/>
    <property type="match status" value="1"/>
</dbReference>
<reference evidence="6" key="1">
    <citation type="submission" date="2025-08" db="UniProtKB">
        <authorList>
            <consortium name="Ensembl"/>
        </authorList>
    </citation>
    <scope>IDENTIFICATION</scope>
</reference>
<dbReference type="GO" id="GO:0140662">
    <property type="term" value="F:ATP-dependent protein folding chaperone"/>
    <property type="evidence" value="ECO:0007669"/>
    <property type="project" value="InterPro"/>
</dbReference>
<keyword evidence="4 5" id="KW-0143">Chaperone</keyword>
<evidence type="ECO:0000256" key="5">
    <source>
        <dbReference type="RuleBase" id="RU004187"/>
    </source>
</evidence>
<dbReference type="PANTHER" id="PTHR11353">
    <property type="entry name" value="CHAPERONIN"/>
    <property type="match status" value="1"/>
</dbReference>
<dbReference type="InterPro" id="IPR027413">
    <property type="entry name" value="GROEL-like_equatorial_sf"/>
</dbReference>
<dbReference type="PRINTS" id="PR00304">
    <property type="entry name" value="TCOMPLEXTCP1"/>
</dbReference>
<evidence type="ECO:0000313" key="6">
    <source>
        <dbReference type="Ensembl" id="ENSSRHP00000078155.1"/>
    </source>
</evidence>
<dbReference type="Pfam" id="PF00118">
    <property type="entry name" value="Cpn60_TCP1"/>
    <property type="match status" value="1"/>
</dbReference>
<evidence type="ECO:0000256" key="4">
    <source>
        <dbReference type="ARBA" id="ARBA00023186"/>
    </source>
</evidence>
<proteinExistence type="inferred from homology"/>
<keyword evidence="2 5" id="KW-0547">Nucleotide-binding</keyword>
<protein>
    <recommendedName>
        <fullName evidence="8">T-complex 1</fullName>
    </recommendedName>
</protein>
<organism evidence="6 7">
    <name type="scientific">Sinocyclocheilus rhinocerous</name>
    <dbReference type="NCBI Taxonomy" id="307959"/>
    <lineage>
        <taxon>Eukaryota</taxon>
        <taxon>Metazoa</taxon>
        <taxon>Chordata</taxon>
        <taxon>Craniata</taxon>
        <taxon>Vertebrata</taxon>
        <taxon>Euteleostomi</taxon>
        <taxon>Actinopterygii</taxon>
        <taxon>Neopterygii</taxon>
        <taxon>Teleostei</taxon>
        <taxon>Ostariophysi</taxon>
        <taxon>Cypriniformes</taxon>
        <taxon>Cyprinidae</taxon>
        <taxon>Cyprininae</taxon>
        <taxon>Sinocyclocheilus</taxon>
    </lineage>
</organism>
<keyword evidence="3 5" id="KW-0067">ATP-binding</keyword>
<dbReference type="PROSITE" id="PS00995">
    <property type="entry name" value="TCP1_3"/>
    <property type="match status" value="1"/>
</dbReference>
<dbReference type="AlphaFoldDB" id="A0A673LQG9"/>
<keyword evidence="7" id="KW-1185">Reference proteome</keyword>
<dbReference type="Gene3D" id="1.10.560.10">
    <property type="entry name" value="GroEL-like equatorial domain"/>
    <property type="match status" value="1"/>
</dbReference>
<name>A0A673LQG9_9TELE</name>
<dbReference type="InterPro" id="IPR002194">
    <property type="entry name" value="Chaperonin_TCP-1_CS"/>
</dbReference>
<evidence type="ECO:0008006" key="8">
    <source>
        <dbReference type="Google" id="ProtNLM"/>
    </source>
</evidence>
<accession>A0A673LQG9</accession>
<evidence type="ECO:0000256" key="3">
    <source>
        <dbReference type="ARBA" id="ARBA00022840"/>
    </source>
</evidence>
<dbReference type="Ensembl" id="ENSSRHT00000080278.1">
    <property type="protein sequence ID" value="ENSSRHP00000078155.1"/>
    <property type="gene ID" value="ENSSRHG00000038780.1"/>
</dbReference>
<reference evidence="6" key="2">
    <citation type="submission" date="2025-09" db="UniProtKB">
        <authorList>
            <consortium name="Ensembl"/>
        </authorList>
    </citation>
    <scope>IDENTIFICATION</scope>
</reference>
<evidence type="ECO:0000313" key="7">
    <source>
        <dbReference type="Proteomes" id="UP000472270"/>
    </source>
</evidence>
<sequence length="102" mass="10692">MDGPCASSSGVTLRSHIMAAKAVANTLKTSIGPNGLDKMMVDKDGEVTVTNDGATILSMMDVDHQIAKLMVELSKSQDDEIGDGTTGVVGESLYQGQKLHRA</sequence>
<evidence type="ECO:0000256" key="2">
    <source>
        <dbReference type="ARBA" id="ARBA00022741"/>
    </source>
</evidence>
<comment type="similarity">
    <text evidence="1 5">Belongs to the TCP-1 chaperonin family.</text>
</comment>
<dbReference type="Proteomes" id="UP000472270">
    <property type="component" value="Unassembled WGS sequence"/>
</dbReference>
<dbReference type="InterPro" id="IPR017998">
    <property type="entry name" value="Chaperone_TCP-1"/>
</dbReference>
<evidence type="ECO:0000256" key="1">
    <source>
        <dbReference type="ARBA" id="ARBA00008020"/>
    </source>
</evidence>
<dbReference type="GO" id="GO:0005524">
    <property type="term" value="F:ATP binding"/>
    <property type="evidence" value="ECO:0007669"/>
    <property type="project" value="UniProtKB-KW"/>
</dbReference>
<dbReference type="GO" id="GO:0051082">
    <property type="term" value="F:unfolded protein binding"/>
    <property type="evidence" value="ECO:0007669"/>
    <property type="project" value="InterPro"/>
</dbReference>